<dbReference type="STRING" id="553510.B1H19_25505"/>
<dbReference type="SMART" id="SM00530">
    <property type="entry name" value="HTH_XRE"/>
    <property type="match status" value="1"/>
</dbReference>
<reference evidence="2 3" key="1">
    <citation type="submission" date="2017-04" db="EMBL/GenBank/DDBJ databases">
        <title>Complete Genome Sequence of Streptomyces gilvosporeus F607, a Capable Producer of Natamycin.</title>
        <authorList>
            <person name="Zong G."/>
            <person name="Zhong C."/>
            <person name="Fu J."/>
            <person name="Qin R."/>
            <person name="Cao G."/>
        </authorList>
    </citation>
    <scope>NUCLEOTIDE SEQUENCE [LARGE SCALE GENOMIC DNA]</scope>
    <source>
        <strain evidence="2 3">F607</strain>
    </source>
</reference>
<dbReference type="CDD" id="cd00093">
    <property type="entry name" value="HTH_XRE"/>
    <property type="match status" value="1"/>
</dbReference>
<gene>
    <name evidence="2" type="ORF">B1H19_25505</name>
</gene>
<dbReference type="SUPFAM" id="SSF47413">
    <property type="entry name" value="lambda repressor-like DNA-binding domains"/>
    <property type="match status" value="1"/>
</dbReference>
<evidence type="ECO:0000313" key="3">
    <source>
        <dbReference type="Proteomes" id="UP000192726"/>
    </source>
</evidence>
<dbReference type="GO" id="GO:0003677">
    <property type="term" value="F:DNA binding"/>
    <property type="evidence" value="ECO:0007669"/>
    <property type="project" value="InterPro"/>
</dbReference>
<dbReference type="OrthoDB" id="3462393at2"/>
<dbReference type="RefSeq" id="WP_083107093.1">
    <property type="nucleotide sequence ID" value="NZ_CP020569.1"/>
</dbReference>
<dbReference type="Pfam" id="PF19054">
    <property type="entry name" value="DUF5753"/>
    <property type="match status" value="1"/>
</dbReference>
<proteinExistence type="predicted"/>
<accession>A0A1V0TW72</accession>
<dbReference type="InterPro" id="IPR001387">
    <property type="entry name" value="Cro/C1-type_HTH"/>
</dbReference>
<protein>
    <submittedName>
        <fullName evidence="2">Transcriptional regulator</fullName>
    </submittedName>
</protein>
<name>A0A1V0TW72_9ACTN</name>
<dbReference type="PROSITE" id="PS50943">
    <property type="entry name" value="HTH_CROC1"/>
    <property type="match status" value="1"/>
</dbReference>
<dbReference type="InterPro" id="IPR043917">
    <property type="entry name" value="DUF5753"/>
</dbReference>
<dbReference type="EMBL" id="CP020569">
    <property type="protein sequence ID" value="ARF57080.1"/>
    <property type="molecule type" value="Genomic_DNA"/>
</dbReference>
<dbReference type="AlphaFoldDB" id="A0A1V0TW72"/>
<keyword evidence="3" id="KW-1185">Reference proteome</keyword>
<dbReference type="Gene3D" id="1.10.260.40">
    <property type="entry name" value="lambda repressor-like DNA-binding domains"/>
    <property type="match status" value="1"/>
</dbReference>
<dbReference type="InterPro" id="IPR010982">
    <property type="entry name" value="Lambda_DNA-bd_dom_sf"/>
</dbReference>
<dbReference type="KEGG" id="sgv:B1H19_25505"/>
<feature type="domain" description="HTH cro/C1-type" evidence="1">
    <location>
        <begin position="18"/>
        <end position="73"/>
    </location>
</feature>
<evidence type="ECO:0000259" key="1">
    <source>
        <dbReference type="PROSITE" id="PS50943"/>
    </source>
</evidence>
<evidence type="ECO:0000313" key="2">
    <source>
        <dbReference type="EMBL" id="ARF57080.1"/>
    </source>
</evidence>
<organism evidence="2 3">
    <name type="scientific">Streptomyces gilvosporeus</name>
    <dbReference type="NCBI Taxonomy" id="553510"/>
    <lineage>
        <taxon>Bacteria</taxon>
        <taxon>Bacillati</taxon>
        <taxon>Actinomycetota</taxon>
        <taxon>Actinomycetes</taxon>
        <taxon>Kitasatosporales</taxon>
        <taxon>Streptomycetaceae</taxon>
        <taxon>Streptomyces</taxon>
    </lineage>
</organism>
<sequence length="283" mass="31671">MAPRPAPTIRQRRFGAELRRLREAVGMSAPIAGERLGADRTMISNIESGRFGISEERLRRLTSIYECNDPGLIDALALMTGGRKKGWWEEYRGRIPPDFLDVAELEHYATSLRTLQTAHIPGLFQTEDHARALFDLFVPALPRLEVELRVAHRLARHRVVTNSPHVPYVGLVHEAALRIQIGGGKVSRVQLNRLLEESERPNVRLLVIPFAAGGFPMAGDTMMYASATNPHLDTVEVDAPMGAVFFDSPTHLANFRRRLDLAEQVALNPTQSRDHILGIVKRL</sequence>
<dbReference type="Proteomes" id="UP000192726">
    <property type="component" value="Chromosome"/>
</dbReference>
<dbReference type="Pfam" id="PF13560">
    <property type="entry name" value="HTH_31"/>
    <property type="match status" value="1"/>
</dbReference>